<dbReference type="HOGENOM" id="CLU_009587_1_0_2"/>
<dbReference type="InterPro" id="IPR003594">
    <property type="entry name" value="HATPase_dom"/>
</dbReference>
<dbReference type="Proteomes" id="UP000002457">
    <property type="component" value="Chromosome"/>
</dbReference>
<dbReference type="Pfam" id="PF13426">
    <property type="entry name" value="PAS_9"/>
    <property type="match status" value="1"/>
</dbReference>
<dbReference type="RefSeq" id="WP_012619177.1">
    <property type="nucleotide sequence ID" value="NC_011832.1"/>
</dbReference>
<dbReference type="SUPFAM" id="SSF55874">
    <property type="entry name" value="ATPase domain of HSP90 chaperone/DNA topoisomerase II/histidine kinase"/>
    <property type="match status" value="1"/>
</dbReference>
<sequence precursor="true">MKIQSKVILIGTVMLVTTLLALTLFSIIILRPSYTALEQGDTITEMDRGVSSLQNDLEEMNRNLVDWAFWDDTYQFARGKDLTYPSSNLMKETFSNLNLNGLLIYDRDGNLVYAQGFNLTTDEYADLPEGLNASIATHHQTLFSGTGHQSVNGTLLLPGGPVMIAAAPILTSTFQGPPAGTMMMVRSLDQRWLARICSRSGIPVSILTIEQAAADPRLLRMTHPLNRGEPVTEPVDDLTIRGYQLIKSLDGNDGFILSVDNTRTITRTGSATIDGYLKIIGLFGVLFALFTIYLIRKNFISRLNILTTGVLSAEQGDGRRKRIEKIRGTMGDDELTVLGTAINRMLDTIDRAQAATEASEERYRSVIEDQTELICRVDVTFTITFMNRAFEDYFVADQAKGQKIRTLFPMMPEPVKERVVLFLKGLTPDEPVGETEILFQIKGDTRWAAWTVRGLFDATGVVTEYQFVGRDVTAQNQAFIELKEYRDHLEELVDQRSEEMMGMQEELLNIERLESIGVLAGGIAHDFNNLLSAILGNIELARMDLDEDSPLDERMAEMEQVVLRATALTRQLLTFAKGGAPIRRWVHLGPMIKDTAEFTCRGSPVKCSCRVPDDLWITEVDQNQISQVINNIVLNAVQAMPDGGILRVTAENSEYDCGEVVPLAAGRYVKIALTDDGPGIPAEQVSRIFDPFFTTKTAGSGLGLSTSFSIIRQHNGLLLVVSTPGEGTTFTILIPAAANGDVPVEE</sequence>
<dbReference type="InterPro" id="IPR036890">
    <property type="entry name" value="HATPase_C_sf"/>
</dbReference>
<reference evidence="10 11" key="1">
    <citation type="journal article" date="2015" name="Genome Announc.">
        <title>Complete Genome Sequence of Methanosphaerula palustris E1-9CT, a Hydrogenotrophic Methanogen Isolated from a Minerotrophic Fen Peatland.</title>
        <authorList>
            <person name="Cadillo-Quiroz H."/>
            <person name="Browne P."/>
            <person name="Kyrpides N."/>
            <person name="Woyke T."/>
            <person name="Goodwin L."/>
            <person name="Detter C."/>
            <person name="Yavitt J.B."/>
            <person name="Zinder S.H."/>
        </authorList>
    </citation>
    <scope>NUCLEOTIDE SEQUENCE [LARGE SCALE GENOMIC DNA]</scope>
    <source>
        <strain evidence="11">ATCC BAA-1556 / DSM 19958 / E1-9c</strain>
    </source>
</reference>
<evidence type="ECO:0000256" key="6">
    <source>
        <dbReference type="SAM" id="Phobius"/>
    </source>
</evidence>
<dbReference type="SUPFAM" id="SSF55785">
    <property type="entry name" value="PYP-like sensor domain (PAS domain)"/>
    <property type="match status" value="1"/>
</dbReference>
<dbReference type="InterPro" id="IPR035965">
    <property type="entry name" value="PAS-like_dom_sf"/>
</dbReference>
<dbReference type="GeneID" id="25394229"/>
<dbReference type="InterPro" id="IPR005467">
    <property type="entry name" value="His_kinase_dom"/>
</dbReference>
<comment type="catalytic activity">
    <reaction evidence="1">
        <text>ATP + protein L-histidine = ADP + protein N-phospho-L-histidine.</text>
        <dbReference type="EC" id="2.7.13.3"/>
    </reaction>
</comment>
<evidence type="ECO:0000256" key="4">
    <source>
        <dbReference type="ARBA" id="ARBA00022679"/>
    </source>
</evidence>
<proteinExistence type="predicted"/>
<accession>B8GF52</accession>
<dbReference type="Gene3D" id="3.30.565.10">
    <property type="entry name" value="Histidine kinase-like ATPase, C-terminal domain"/>
    <property type="match status" value="1"/>
</dbReference>
<keyword evidence="6" id="KW-0472">Membrane</keyword>
<dbReference type="InterPro" id="IPR004358">
    <property type="entry name" value="Sig_transdc_His_kin-like_C"/>
</dbReference>
<keyword evidence="5 10" id="KW-0418">Kinase</keyword>
<keyword evidence="6" id="KW-0812">Transmembrane</keyword>
<dbReference type="AlphaFoldDB" id="B8GF52"/>
<dbReference type="Pfam" id="PF02518">
    <property type="entry name" value="HATPase_c"/>
    <property type="match status" value="1"/>
</dbReference>
<feature type="transmembrane region" description="Helical" evidence="6">
    <location>
        <begin position="7"/>
        <end position="30"/>
    </location>
</feature>
<dbReference type="PROSITE" id="PS50885">
    <property type="entry name" value="HAMP"/>
    <property type="match status" value="1"/>
</dbReference>
<dbReference type="InterPro" id="IPR003660">
    <property type="entry name" value="HAMP_dom"/>
</dbReference>
<protein>
    <recommendedName>
        <fullName evidence="2">histidine kinase</fullName>
        <ecNumber evidence="2">2.7.13.3</ecNumber>
    </recommendedName>
</protein>
<evidence type="ECO:0000259" key="9">
    <source>
        <dbReference type="PROSITE" id="PS50885"/>
    </source>
</evidence>
<feature type="domain" description="PAC" evidence="8">
    <location>
        <begin position="431"/>
        <end position="484"/>
    </location>
</feature>
<dbReference type="EMBL" id="CP001338">
    <property type="protein sequence ID" value="ACL17858.1"/>
    <property type="molecule type" value="Genomic_DNA"/>
</dbReference>
<keyword evidence="3" id="KW-0597">Phosphoprotein</keyword>
<evidence type="ECO:0000313" key="10">
    <source>
        <dbReference type="EMBL" id="ACL17858.1"/>
    </source>
</evidence>
<evidence type="ECO:0000259" key="7">
    <source>
        <dbReference type="PROSITE" id="PS50109"/>
    </source>
</evidence>
<dbReference type="eggNOG" id="arCOG04446">
    <property type="taxonomic scope" value="Archaea"/>
</dbReference>
<evidence type="ECO:0000256" key="5">
    <source>
        <dbReference type="ARBA" id="ARBA00022777"/>
    </source>
</evidence>
<gene>
    <name evidence="10" type="ordered locus">Mpal_2588</name>
</gene>
<dbReference type="Gene3D" id="1.10.287.130">
    <property type="match status" value="1"/>
</dbReference>
<dbReference type="PANTHER" id="PTHR43065">
    <property type="entry name" value="SENSOR HISTIDINE KINASE"/>
    <property type="match status" value="1"/>
</dbReference>
<dbReference type="CDD" id="cd00130">
    <property type="entry name" value="PAS"/>
    <property type="match status" value="1"/>
</dbReference>
<dbReference type="InterPro" id="IPR000700">
    <property type="entry name" value="PAS-assoc_C"/>
</dbReference>
<dbReference type="GO" id="GO:0016020">
    <property type="term" value="C:membrane"/>
    <property type="evidence" value="ECO:0007669"/>
    <property type="project" value="InterPro"/>
</dbReference>
<dbReference type="InterPro" id="IPR007892">
    <property type="entry name" value="CHASE4"/>
</dbReference>
<dbReference type="InterPro" id="IPR003661">
    <property type="entry name" value="HisK_dim/P_dom"/>
</dbReference>
<feature type="domain" description="HAMP" evidence="9">
    <location>
        <begin position="297"/>
        <end position="354"/>
    </location>
</feature>
<dbReference type="NCBIfam" id="TIGR00229">
    <property type="entry name" value="sensory_box"/>
    <property type="match status" value="1"/>
</dbReference>
<dbReference type="PROSITE" id="PS50113">
    <property type="entry name" value="PAC"/>
    <property type="match status" value="1"/>
</dbReference>
<dbReference type="GO" id="GO:0000155">
    <property type="term" value="F:phosphorelay sensor kinase activity"/>
    <property type="evidence" value="ECO:0007669"/>
    <property type="project" value="InterPro"/>
</dbReference>
<dbReference type="PROSITE" id="PS50109">
    <property type="entry name" value="HIS_KIN"/>
    <property type="match status" value="1"/>
</dbReference>
<dbReference type="PANTHER" id="PTHR43065:SF42">
    <property type="entry name" value="TWO-COMPONENT SENSOR PPRA"/>
    <property type="match status" value="1"/>
</dbReference>
<dbReference type="SUPFAM" id="SSF47384">
    <property type="entry name" value="Homodimeric domain of signal transducing histidine kinase"/>
    <property type="match status" value="1"/>
</dbReference>
<feature type="transmembrane region" description="Helical" evidence="6">
    <location>
        <begin position="275"/>
        <end position="295"/>
    </location>
</feature>
<dbReference type="SMART" id="SM00388">
    <property type="entry name" value="HisKA"/>
    <property type="match status" value="1"/>
</dbReference>
<dbReference type="KEGG" id="mpl:Mpal_2588"/>
<keyword evidence="6" id="KW-1133">Transmembrane helix</keyword>
<evidence type="ECO:0000256" key="3">
    <source>
        <dbReference type="ARBA" id="ARBA00022553"/>
    </source>
</evidence>
<feature type="domain" description="Histidine kinase" evidence="7">
    <location>
        <begin position="522"/>
        <end position="738"/>
    </location>
</feature>
<evidence type="ECO:0000313" key="11">
    <source>
        <dbReference type="Proteomes" id="UP000002457"/>
    </source>
</evidence>
<dbReference type="Gene3D" id="6.10.340.10">
    <property type="match status" value="1"/>
</dbReference>
<dbReference type="eggNOG" id="arCOG02358">
    <property type="taxonomic scope" value="Archaea"/>
</dbReference>
<dbReference type="EC" id="2.7.13.3" evidence="2"/>
<keyword evidence="11" id="KW-1185">Reference proteome</keyword>
<dbReference type="InterPro" id="IPR000014">
    <property type="entry name" value="PAS"/>
</dbReference>
<evidence type="ECO:0000259" key="8">
    <source>
        <dbReference type="PROSITE" id="PS50113"/>
    </source>
</evidence>
<dbReference type="OrthoDB" id="115915at2157"/>
<name>B8GF52_METPE</name>
<dbReference type="Pfam" id="PF05228">
    <property type="entry name" value="CHASE4"/>
    <property type="match status" value="1"/>
</dbReference>
<dbReference type="PRINTS" id="PR00344">
    <property type="entry name" value="BCTRLSENSOR"/>
</dbReference>
<dbReference type="CDD" id="cd00082">
    <property type="entry name" value="HisKA"/>
    <property type="match status" value="1"/>
</dbReference>
<dbReference type="InterPro" id="IPR036097">
    <property type="entry name" value="HisK_dim/P_sf"/>
</dbReference>
<dbReference type="SMART" id="SM00387">
    <property type="entry name" value="HATPase_c"/>
    <property type="match status" value="1"/>
</dbReference>
<dbReference type="Gene3D" id="3.30.450.20">
    <property type="entry name" value="PAS domain"/>
    <property type="match status" value="1"/>
</dbReference>
<keyword evidence="4" id="KW-0808">Transferase</keyword>
<dbReference type="STRING" id="521011.Mpal_2588"/>
<evidence type="ECO:0000256" key="2">
    <source>
        <dbReference type="ARBA" id="ARBA00012438"/>
    </source>
</evidence>
<organism evidence="10 11">
    <name type="scientific">Methanosphaerula palustris (strain ATCC BAA-1556 / DSM 19958 / E1-9c)</name>
    <dbReference type="NCBI Taxonomy" id="521011"/>
    <lineage>
        <taxon>Archaea</taxon>
        <taxon>Methanobacteriati</taxon>
        <taxon>Methanobacteriota</taxon>
        <taxon>Stenosarchaea group</taxon>
        <taxon>Methanomicrobia</taxon>
        <taxon>Methanomicrobiales</taxon>
        <taxon>Methanoregulaceae</taxon>
        <taxon>Methanosphaerula</taxon>
    </lineage>
</organism>
<evidence type="ECO:0000256" key="1">
    <source>
        <dbReference type="ARBA" id="ARBA00000085"/>
    </source>
</evidence>